<dbReference type="PANTHER" id="PTHR43537:SF5">
    <property type="entry name" value="UXU OPERON TRANSCRIPTIONAL REGULATOR"/>
    <property type="match status" value="1"/>
</dbReference>
<dbReference type="InterPro" id="IPR008920">
    <property type="entry name" value="TF_FadR/GntR_C"/>
</dbReference>
<evidence type="ECO:0000259" key="4">
    <source>
        <dbReference type="Pfam" id="PF07729"/>
    </source>
</evidence>
<proteinExistence type="predicted"/>
<dbReference type="Pfam" id="PF07729">
    <property type="entry name" value="FCD"/>
    <property type="match status" value="1"/>
</dbReference>
<evidence type="ECO:0000256" key="2">
    <source>
        <dbReference type="ARBA" id="ARBA00023125"/>
    </source>
</evidence>
<protein>
    <recommendedName>
        <fullName evidence="4">GntR C-terminal domain-containing protein</fullName>
    </recommendedName>
</protein>
<keyword evidence="1" id="KW-0805">Transcription regulation</keyword>
<reference evidence="5" key="1">
    <citation type="submission" date="2020-02" db="EMBL/GenBank/DDBJ databases">
        <authorList>
            <person name="Meier V. D."/>
        </authorList>
    </citation>
    <scope>NUCLEOTIDE SEQUENCE</scope>
    <source>
        <strain evidence="5">AVDCRST_MAG13</strain>
    </source>
</reference>
<gene>
    <name evidence="5" type="ORF">AVDCRST_MAG13-2162</name>
</gene>
<evidence type="ECO:0000256" key="1">
    <source>
        <dbReference type="ARBA" id="ARBA00023015"/>
    </source>
</evidence>
<organism evidence="5">
    <name type="scientific">uncultured Solirubrobacteraceae bacterium</name>
    <dbReference type="NCBI Taxonomy" id="1162706"/>
    <lineage>
        <taxon>Bacteria</taxon>
        <taxon>Bacillati</taxon>
        <taxon>Actinomycetota</taxon>
        <taxon>Thermoleophilia</taxon>
        <taxon>Solirubrobacterales</taxon>
        <taxon>Solirubrobacteraceae</taxon>
        <taxon>environmental samples</taxon>
    </lineage>
</organism>
<dbReference type="EMBL" id="CADCVO010000343">
    <property type="protein sequence ID" value="CAA9499301.1"/>
    <property type="molecule type" value="Genomic_DNA"/>
</dbReference>
<dbReference type="AlphaFoldDB" id="A0A6J4SHL3"/>
<dbReference type="SUPFAM" id="SSF48008">
    <property type="entry name" value="GntR ligand-binding domain-like"/>
    <property type="match status" value="1"/>
</dbReference>
<evidence type="ECO:0000313" key="5">
    <source>
        <dbReference type="EMBL" id="CAA9499301.1"/>
    </source>
</evidence>
<sequence length="110" mass="12022">MLGVMEASTDAADPAARARWSDADRLFHRQVAAAAGNPVLTALADHVAALMDEPLWRRLRDESITDPGHTVLQLAEHRLIWAAIAEGDPAAAESHAAQHLHRARRYMALD</sequence>
<dbReference type="InterPro" id="IPR011711">
    <property type="entry name" value="GntR_C"/>
</dbReference>
<name>A0A6J4SHL3_9ACTN</name>
<dbReference type="PANTHER" id="PTHR43537">
    <property type="entry name" value="TRANSCRIPTIONAL REGULATOR, GNTR FAMILY"/>
    <property type="match status" value="1"/>
</dbReference>
<keyword evidence="2" id="KW-0238">DNA-binding</keyword>
<evidence type="ECO:0000256" key="3">
    <source>
        <dbReference type="ARBA" id="ARBA00023163"/>
    </source>
</evidence>
<keyword evidence="3" id="KW-0804">Transcription</keyword>
<accession>A0A6J4SHL3</accession>
<dbReference type="GO" id="GO:0003677">
    <property type="term" value="F:DNA binding"/>
    <property type="evidence" value="ECO:0007669"/>
    <property type="project" value="UniProtKB-KW"/>
</dbReference>
<feature type="domain" description="GntR C-terminal" evidence="4">
    <location>
        <begin position="5"/>
        <end position="101"/>
    </location>
</feature>
<dbReference type="Gene3D" id="1.20.120.530">
    <property type="entry name" value="GntR ligand-binding domain-like"/>
    <property type="match status" value="1"/>
</dbReference>